<accession>A0A6J8DUB1</accession>
<gene>
    <name evidence="1" type="ORF">MCOR_44411</name>
</gene>
<evidence type="ECO:0000313" key="2">
    <source>
        <dbReference type="Proteomes" id="UP000507470"/>
    </source>
</evidence>
<proteinExistence type="predicted"/>
<dbReference type="AlphaFoldDB" id="A0A6J8DUB1"/>
<dbReference type="OrthoDB" id="10384198at2759"/>
<organism evidence="1 2">
    <name type="scientific">Mytilus coruscus</name>
    <name type="common">Sea mussel</name>
    <dbReference type="NCBI Taxonomy" id="42192"/>
    <lineage>
        <taxon>Eukaryota</taxon>
        <taxon>Metazoa</taxon>
        <taxon>Spiralia</taxon>
        <taxon>Lophotrochozoa</taxon>
        <taxon>Mollusca</taxon>
        <taxon>Bivalvia</taxon>
        <taxon>Autobranchia</taxon>
        <taxon>Pteriomorphia</taxon>
        <taxon>Mytilida</taxon>
        <taxon>Mytiloidea</taxon>
        <taxon>Mytilidae</taxon>
        <taxon>Mytilinae</taxon>
        <taxon>Mytilus</taxon>
    </lineage>
</organism>
<evidence type="ECO:0008006" key="3">
    <source>
        <dbReference type="Google" id="ProtNLM"/>
    </source>
</evidence>
<reference evidence="1 2" key="1">
    <citation type="submission" date="2020-06" db="EMBL/GenBank/DDBJ databases">
        <authorList>
            <person name="Li R."/>
            <person name="Bekaert M."/>
        </authorList>
    </citation>
    <scope>NUCLEOTIDE SEQUENCE [LARGE SCALE GENOMIC DNA]</scope>
    <source>
        <strain evidence="2">wild</strain>
    </source>
</reference>
<keyword evidence="2" id="KW-1185">Reference proteome</keyword>
<sequence>MGKREQLQFSDISHRILFFIFRRHWKLKNQFELIQKALYYFKYSSETLFNSIDSGLWECRFRFHFRILGVNIGVGTGQGHKEAQNLARDDTYHKLVKPYCRTVQAEGNVLNLKTSNTPFLEILNPINAMEEFLCEKDSHEDNLKGLGNKRRTERDLSKFIIVRYIGASHSEAAPMSILHASSTYSGMMFQMDFAFENGEFTCTVAVEGHKTATVSSDQKGKVKTLAAEKSLDYLSKICWTLIVNRHKGKIQKI</sequence>
<protein>
    <recommendedName>
        <fullName evidence="3">DRBM domain-containing protein</fullName>
    </recommendedName>
</protein>
<name>A0A6J8DUB1_MYTCO</name>
<dbReference type="Proteomes" id="UP000507470">
    <property type="component" value="Unassembled WGS sequence"/>
</dbReference>
<dbReference type="EMBL" id="CACVKT020007840">
    <property type="protein sequence ID" value="CAC5411302.1"/>
    <property type="molecule type" value="Genomic_DNA"/>
</dbReference>
<evidence type="ECO:0000313" key="1">
    <source>
        <dbReference type="EMBL" id="CAC5411302.1"/>
    </source>
</evidence>